<protein>
    <submittedName>
        <fullName evidence="1">SPP1 family predicted phage head-tail adaptor</fullName>
    </submittedName>
</protein>
<proteinExistence type="predicted"/>
<reference evidence="1 2" key="1">
    <citation type="submission" date="2023-07" db="EMBL/GenBank/DDBJ databases">
        <title>Genomic Encyclopedia of Type Strains, Phase IV (KMG-IV): sequencing the most valuable type-strain genomes for metagenomic binning, comparative biology and taxonomic classification.</title>
        <authorList>
            <person name="Goeker M."/>
        </authorList>
    </citation>
    <scope>NUCLEOTIDE SEQUENCE [LARGE SCALE GENOMIC DNA]</scope>
    <source>
        <strain evidence="1 2">DSM 19922</strain>
    </source>
</reference>
<name>A0ABU0MW57_9PROT</name>
<evidence type="ECO:0000313" key="2">
    <source>
        <dbReference type="Proteomes" id="UP001244552"/>
    </source>
</evidence>
<gene>
    <name evidence="1" type="ORF">QO018_006218</name>
</gene>
<keyword evidence="2" id="KW-1185">Reference proteome</keyword>
<sequence length="110" mass="12137">MKTTGAGDLDQRIRLEAKTRVPDEGGGSVEAWTPVATVWAQVWPVSGRERAEAQQVEAATMMRFKVRRRAGLDTGMRIVWQGKAHNIRFVADAGRREAFMIIDAEAGVAL</sequence>
<dbReference type="RefSeq" id="WP_209991030.1">
    <property type="nucleotide sequence ID" value="NZ_JAGINO010000040.1"/>
</dbReference>
<dbReference type="InterPro" id="IPR038666">
    <property type="entry name" value="SSP1_head-tail_sf"/>
</dbReference>
<dbReference type="Gene3D" id="2.40.10.270">
    <property type="entry name" value="Bacteriophage SPP1 head-tail adaptor protein"/>
    <property type="match status" value="1"/>
</dbReference>
<dbReference type="InterPro" id="IPR008767">
    <property type="entry name" value="Phage_SPP1_head-tail_adaptor"/>
</dbReference>
<dbReference type="EMBL" id="JAUSVU010000043">
    <property type="protein sequence ID" value="MDQ0537316.1"/>
    <property type="molecule type" value="Genomic_DNA"/>
</dbReference>
<dbReference type="Pfam" id="PF05521">
    <property type="entry name" value="Phage_HCP"/>
    <property type="match status" value="1"/>
</dbReference>
<evidence type="ECO:0000313" key="1">
    <source>
        <dbReference type="EMBL" id="MDQ0537316.1"/>
    </source>
</evidence>
<dbReference type="NCBIfam" id="TIGR01563">
    <property type="entry name" value="gp16_SPP1"/>
    <property type="match status" value="1"/>
</dbReference>
<accession>A0ABU0MW57</accession>
<comment type="caution">
    <text evidence="1">The sequence shown here is derived from an EMBL/GenBank/DDBJ whole genome shotgun (WGS) entry which is preliminary data.</text>
</comment>
<organism evidence="1 2">
    <name type="scientific">Azospirillum picis</name>
    <dbReference type="NCBI Taxonomy" id="488438"/>
    <lineage>
        <taxon>Bacteria</taxon>
        <taxon>Pseudomonadati</taxon>
        <taxon>Pseudomonadota</taxon>
        <taxon>Alphaproteobacteria</taxon>
        <taxon>Rhodospirillales</taxon>
        <taxon>Azospirillaceae</taxon>
        <taxon>Azospirillum</taxon>
    </lineage>
</organism>
<dbReference type="Proteomes" id="UP001244552">
    <property type="component" value="Unassembled WGS sequence"/>
</dbReference>